<dbReference type="RefSeq" id="WP_145195769.1">
    <property type="nucleotide sequence ID" value="NZ_CP036434.1"/>
</dbReference>
<organism evidence="2 3">
    <name type="scientific">Saltatorellus ferox</name>
    <dbReference type="NCBI Taxonomy" id="2528018"/>
    <lineage>
        <taxon>Bacteria</taxon>
        <taxon>Pseudomonadati</taxon>
        <taxon>Planctomycetota</taxon>
        <taxon>Planctomycetia</taxon>
        <taxon>Planctomycetia incertae sedis</taxon>
        <taxon>Saltatorellus</taxon>
    </lineage>
</organism>
<evidence type="ECO:0000313" key="3">
    <source>
        <dbReference type="Proteomes" id="UP000320390"/>
    </source>
</evidence>
<protein>
    <submittedName>
        <fullName evidence="2">CHRD domain protein</fullName>
    </submittedName>
</protein>
<dbReference type="Pfam" id="PF07452">
    <property type="entry name" value="CHRD"/>
    <property type="match status" value="2"/>
</dbReference>
<dbReference type="EMBL" id="CP036434">
    <property type="protein sequence ID" value="QDV05989.1"/>
    <property type="molecule type" value="Genomic_DNA"/>
</dbReference>
<dbReference type="AlphaFoldDB" id="A0A518EPH5"/>
<dbReference type="InterPro" id="IPR038678">
    <property type="entry name" value="Spondin_N_sf"/>
</dbReference>
<sequence>MNLLSTPSSTARQPQALRAPALRVRALRARAGLVLAAAASSVLVVSCSSDDSDSTPPPVPNTSTAFTASLDRAQTTNNATVGAAVRVTVRNEAPILGTYQTPVWIGLHDGTFDLFDDGVAASASLERLAEDGDTAFVMADFDGASGTYDQALITGTFGPVDGPFPPREVASTTFRVDPAAPESRFLSFASMVIPSNDAFVANDDPMAHRIFSDVGDFVGAGFTIAGTGVLDAGTEVNDEMTSSTAFFGQSTANTGADENASIGSHVGYQLAGPILSDPMFAGADFARASGYNVLSVEIDDVSSSIAEPTGSAIATLDEPNLMLTFSLSVANLSGPATLLHLHRGDVGVAGAVEVDLMPFIDVNEGGLTTASGTVAITASQLQAMRDGNLYFNLHTAMNPAGEVRGQVRANNAATAPLTTAANVATPILGETVRFTVQNAAPAMGTFQTPVWLGFHDGTFDMFDVGAMASADLEVLAEDGDAGPLGTALATAVTGSFATTLMGAAGPIAPGELVTWSRRFDPNDAATRYLSWATMILPSNDAFLANDGPTDHELFNLAIFSGTDFTVAAGDALDAGTEMNDEDELNVPFLGAATTPGAGTVTMDNITGHPGYMTNGPILMDPMFANADFATTTGYEFLRVAISSETPTIPASGVVSIRLSGTTATIDASAFHLSGSATAIELRDAAAGAVGPVVQDLTGDVDVNSNGTMQITTTFQTDQTFRDALSAGTIYFQVRTALNPAGELRGQVTVAPPRS</sequence>
<dbReference type="InterPro" id="IPR009465">
    <property type="entry name" value="Spondin_N"/>
</dbReference>
<dbReference type="Gene3D" id="2.60.40.2130">
    <property type="entry name" value="F-spondin domain"/>
    <property type="match status" value="2"/>
</dbReference>
<name>A0A518EPH5_9BACT</name>
<evidence type="ECO:0000313" key="2">
    <source>
        <dbReference type="EMBL" id="QDV05989.1"/>
    </source>
</evidence>
<proteinExistence type="predicted"/>
<accession>A0A518EPH5</accession>
<dbReference type="NCBIfam" id="NF038123">
    <property type="entry name" value="NF038123_dom"/>
    <property type="match status" value="2"/>
</dbReference>
<evidence type="ECO:0000259" key="1">
    <source>
        <dbReference type="PROSITE" id="PS50933"/>
    </source>
</evidence>
<reference evidence="2 3" key="1">
    <citation type="submission" date="2019-02" db="EMBL/GenBank/DDBJ databases">
        <title>Deep-cultivation of Planctomycetes and their phenomic and genomic characterization uncovers novel biology.</title>
        <authorList>
            <person name="Wiegand S."/>
            <person name="Jogler M."/>
            <person name="Boedeker C."/>
            <person name="Pinto D."/>
            <person name="Vollmers J."/>
            <person name="Rivas-Marin E."/>
            <person name="Kohn T."/>
            <person name="Peeters S.H."/>
            <person name="Heuer A."/>
            <person name="Rast P."/>
            <person name="Oberbeckmann S."/>
            <person name="Bunk B."/>
            <person name="Jeske O."/>
            <person name="Meyerdierks A."/>
            <person name="Storesund J.E."/>
            <person name="Kallscheuer N."/>
            <person name="Luecker S."/>
            <person name="Lage O.M."/>
            <person name="Pohl T."/>
            <person name="Merkel B.J."/>
            <person name="Hornburger P."/>
            <person name="Mueller R.-W."/>
            <person name="Bruemmer F."/>
            <person name="Labrenz M."/>
            <person name="Spormann A.M."/>
            <person name="Op den Camp H."/>
            <person name="Overmann J."/>
            <person name="Amann R."/>
            <person name="Jetten M.S.M."/>
            <person name="Mascher T."/>
            <person name="Medema M.H."/>
            <person name="Devos D.P."/>
            <person name="Kaster A.-K."/>
            <person name="Ovreas L."/>
            <person name="Rohde M."/>
            <person name="Galperin M.Y."/>
            <person name="Jogler C."/>
        </authorList>
    </citation>
    <scope>NUCLEOTIDE SEQUENCE [LARGE SCALE GENOMIC DNA]</scope>
    <source>
        <strain evidence="2 3">Poly30</strain>
    </source>
</reference>
<dbReference type="PROSITE" id="PS50933">
    <property type="entry name" value="CHRD"/>
    <property type="match status" value="1"/>
</dbReference>
<feature type="domain" description="CHRD" evidence="1">
    <location>
        <begin position="286"/>
        <end position="412"/>
    </location>
</feature>
<gene>
    <name evidence="2" type="ORF">Poly30_14930</name>
</gene>
<dbReference type="InterPro" id="IPR010895">
    <property type="entry name" value="CHRD"/>
</dbReference>
<keyword evidence="3" id="KW-1185">Reference proteome</keyword>
<dbReference type="Proteomes" id="UP000320390">
    <property type="component" value="Chromosome"/>
</dbReference>
<dbReference type="OrthoDB" id="264824at2"/>
<dbReference type="SMART" id="SM00754">
    <property type="entry name" value="CHRD"/>
    <property type="match status" value="2"/>
</dbReference>